<reference evidence="3" key="1">
    <citation type="journal article" date="2019" name="Int. J. Syst. Evol. Microbiol.">
        <title>The Global Catalogue of Microorganisms (GCM) 10K type strain sequencing project: providing services to taxonomists for standard genome sequencing and annotation.</title>
        <authorList>
            <consortium name="The Broad Institute Genomics Platform"/>
            <consortium name="The Broad Institute Genome Sequencing Center for Infectious Disease"/>
            <person name="Wu L."/>
            <person name="Ma J."/>
        </authorList>
    </citation>
    <scope>NUCLEOTIDE SEQUENCE [LARGE SCALE GENOMIC DNA]</scope>
    <source>
        <strain evidence="3">KCTC 23984</strain>
    </source>
</reference>
<dbReference type="PANTHER" id="PTHR30547">
    <property type="entry name" value="UNCHARACTERIZED PROTEIN YHCG-RELATED"/>
    <property type="match status" value="1"/>
</dbReference>
<dbReference type="Proteomes" id="UP001597641">
    <property type="component" value="Unassembled WGS sequence"/>
</dbReference>
<dbReference type="InterPro" id="IPR041527">
    <property type="entry name" value="YhcG_N"/>
</dbReference>
<keyword evidence="3" id="KW-1185">Reference proteome</keyword>
<comment type="caution">
    <text evidence="2">The sequence shown here is derived from an EMBL/GenBank/DDBJ whole genome shotgun (WGS) entry which is preliminary data.</text>
</comment>
<accession>A0ABW6C284</accession>
<evidence type="ECO:0000313" key="2">
    <source>
        <dbReference type="EMBL" id="MFD3003820.1"/>
    </source>
</evidence>
<feature type="domain" description="YhcG N-terminal" evidence="1">
    <location>
        <begin position="14"/>
        <end position="118"/>
    </location>
</feature>
<evidence type="ECO:0000259" key="1">
    <source>
        <dbReference type="Pfam" id="PF17761"/>
    </source>
</evidence>
<name>A0ABW6C284_9BACT</name>
<dbReference type="PANTHER" id="PTHR30547:SF5">
    <property type="entry name" value="NUCLEASE YHCG-RELATED"/>
    <property type="match status" value="1"/>
</dbReference>
<proteinExistence type="predicted"/>
<dbReference type="InterPro" id="IPR053148">
    <property type="entry name" value="PD-DEXK-like_domain"/>
</dbReference>
<dbReference type="Pfam" id="PF17761">
    <property type="entry name" value="DUF1016_N"/>
    <property type="match status" value="1"/>
</dbReference>
<gene>
    <name evidence="2" type="ORF">ACFS7Z_25920</name>
</gene>
<organism evidence="2 3">
    <name type="scientific">Pontibacter toksunensis</name>
    <dbReference type="NCBI Taxonomy" id="1332631"/>
    <lineage>
        <taxon>Bacteria</taxon>
        <taxon>Pseudomonadati</taxon>
        <taxon>Bacteroidota</taxon>
        <taxon>Cytophagia</taxon>
        <taxon>Cytophagales</taxon>
        <taxon>Hymenobacteraceae</taxon>
        <taxon>Pontibacter</taxon>
    </lineage>
</organism>
<sequence length="119" mass="13835">MMEGIQNSTLPVSEVEQLIVHNREKVATTVNAEISLLYWLVSKRVNDEILRNSRAEYGKQTVTALAQQLTLEYGTGWSQKQLLHCIRFASIFEDKQIVSALRRQLTWTHLRMIIYLDDE</sequence>
<evidence type="ECO:0000313" key="3">
    <source>
        <dbReference type="Proteomes" id="UP001597641"/>
    </source>
</evidence>
<protein>
    <submittedName>
        <fullName evidence="2">DUF1016 N-terminal domain-containing protein</fullName>
    </submittedName>
</protein>
<dbReference type="RefSeq" id="WP_377491954.1">
    <property type="nucleotide sequence ID" value="NZ_JBHUOX010000044.1"/>
</dbReference>
<dbReference type="EMBL" id="JBHUOX010000044">
    <property type="protein sequence ID" value="MFD3003820.1"/>
    <property type="molecule type" value="Genomic_DNA"/>
</dbReference>